<keyword evidence="2" id="KW-1185">Reference proteome</keyword>
<protein>
    <submittedName>
        <fullName evidence="1">Putative zinc-or iron-chelating domain-containing protein</fullName>
    </submittedName>
</protein>
<dbReference type="EMBL" id="FNBX01000001">
    <property type="protein sequence ID" value="SDF10270.1"/>
    <property type="molecule type" value="Genomic_DNA"/>
</dbReference>
<reference evidence="2" key="1">
    <citation type="submission" date="2016-10" db="EMBL/GenBank/DDBJ databases">
        <authorList>
            <person name="Varghese N."/>
            <person name="Submissions S."/>
        </authorList>
    </citation>
    <scope>NUCLEOTIDE SEQUENCE [LARGE SCALE GENOMIC DNA]</scope>
    <source>
        <strain evidence="2">KHC7</strain>
    </source>
</reference>
<name>A0A1G7IC23_9BACT</name>
<accession>A0A1G7IC23</accession>
<dbReference type="OrthoDB" id="9810361at2"/>
<sequence>MIPDLSAIFARYEALRQEADGLFGRVRDQYPQCVACKEGCSDCCYALFDLSLVEAMYVNRAFAAHFPHGPERSAVLERAAVADRQATRLKRDLYRAEKDGEDPGRIMERAAHLKLRCPLLGEDERCLLYAARPITCRVYGVPTAIAGQGHVCGFSAFAAGKAYPTIHMDKIQQRLEDLSLDLARAVQTRFTELHEVYVPLSMALLTRYDEAYLGIGPAKPEQE</sequence>
<dbReference type="Pfam" id="PF03692">
    <property type="entry name" value="CxxCxxCC"/>
    <property type="match status" value="1"/>
</dbReference>
<dbReference type="Proteomes" id="UP000199355">
    <property type="component" value="Unassembled WGS sequence"/>
</dbReference>
<dbReference type="RefSeq" id="WP_092152488.1">
    <property type="nucleotide sequence ID" value="NZ_FNBX01000001.1"/>
</dbReference>
<dbReference type="AlphaFoldDB" id="A0A1G7IC23"/>
<evidence type="ECO:0000313" key="2">
    <source>
        <dbReference type="Proteomes" id="UP000199355"/>
    </source>
</evidence>
<evidence type="ECO:0000313" key="1">
    <source>
        <dbReference type="EMBL" id="SDF10270.1"/>
    </source>
</evidence>
<gene>
    <name evidence="1" type="ORF">SAMN05192586_101234</name>
</gene>
<organism evidence="1 2">
    <name type="scientific">Desulfovibrio legallii</name>
    <dbReference type="NCBI Taxonomy" id="571438"/>
    <lineage>
        <taxon>Bacteria</taxon>
        <taxon>Pseudomonadati</taxon>
        <taxon>Thermodesulfobacteriota</taxon>
        <taxon>Desulfovibrionia</taxon>
        <taxon>Desulfovibrionales</taxon>
        <taxon>Desulfovibrionaceae</taxon>
        <taxon>Desulfovibrio</taxon>
    </lineage>
</organism>
<dbReference type="InterPro" id="IPR005358">
    <property type="entry name" value="Puta_zinc/iron-chelating_dom"/>
</dbReference>
<proteinExistence type="predicted"/>
<dbReference type="STRING" id="571438.SAMN05192586_101234"/>